<name>A0A2D3V728_9PEZI</name>
<dbReference type="EMBL" id="FJUY01000002">
    <property type="protein sequence ID" value="CZT16153.1"/>
    <property type="molecule type" value="Genomic_DNA"/>
</dbReference>
<accession>A0A2D3V728</accession>
<reference evidence="1 2" key="1">
    <citation type="submission" date="2016-03" db="EMBL/GenBank/DDBJ databases">
        <authorList>
            <person name="Ploux O."/>
        </authorList>
    </citation>
    <scope>NUCLEOTIDE SEQUENCE [LARGE SCALE GENOMIC DNA]</scope>
    <source>
        <strain evidence="1 2">URUG2</strain>
    </source>
</reference>
<evidence type="ECO:0000313" key="2">
    <source>
        <dbReference type="Proteomes" id="UP000225277"/>
    </source>
</evidence>
<organism evidence="1 2">
    <name type="scientific">Ramularia collo-cygni</name>
    <dbReference type="NCBI Taxonomy" id="112498"/>
    <lineage>
        <taxon>Eukaryota</taxon>
        <taxon>Fungi</taxon>
        <taxon>Dikarya</taxon>
        <taxon>Ascomycota</taxon>
        <taxon>Pezizomycotina</taxon>
        <taxon>Dothideomycetes</taxon>
        <taxon>Dothideomycetidae</taxon>
        <taxon>Mycosphaerellales</taxon>
        <taxon>Mycosphaerellaceae</taxon>
        <taxon>Ramularia</taxon>
    </lineage>
</organism>
<dbReference type="AlphaFoldDB" id="A0A2D3V728"/>
<gene>
    <name evidence="1" type="ORF">RCC_01994</name>
</gene>
<dbReference type="RefSeq" id="XP_023623046.1">
    <property type="nucleotide sequence ID" value="XM_023767278.1"/>
</dbReference>
<keyword evidence="2" id="KW-1185">Reference proteome</keyword>
<sequence>MAVAHRVLNTAELVRHILLQGLSILDVMNGTIIDDSKALRRAQLLEPEVACVTIYCGWPQQDLTITKLHPSPQSGFIRDGSVLQLLS</sequence>
<dbReference type="GeneID" id="35597219"/>
<evidence type="ECO:0000313" key="1">
    <source>
        <dbReference type="EMBL" id="CZT16153.1"/>
    </source>
</evidence>
<protein>
    <submittedName>
        <fullName evidence="1">Uncharacterized protein</fullName>
    </submittedName>
</protein>
<dbReference type="Proteomes" id="UP000225277">
    <property type="component" value="Unassembled WGS sequence"/>
</dbReference>
<proteinExistence type="predicted"/>